<feature type="transmembrane region" description="Helical" evidence="1">
    <location>
        <begin position="38"/>
        <end position="58"/>
    </location>
</feature>
<dbReference type="InterPro" id="IPR019649">
    <property type="entry name" value="DUF2512"/>
</dbReference>
<organism evidence="2 3">
    <name type="scientific">Candidatus Hydrogenisulfobacillus filiaventi</name>
    <dbReference type="NCBI Taxonomy" id="2707344"/>
    <lineage>
        <taxon>Bacteria</taxon>
        <taxon>Bacillati</taxon>
        <taxon>Bacillota</taxon>
        <taxon>Clostridia</taxon>
        <taxon>Eubacteriales</taxon>
        <taxon>Clostridiales Family XVII. Incertae Sedis</taxon>
        <taxon>Candidatus Hydrogenisulfobacillus</taxon>
    </lineage>
</organism>
<reference evidence="2 3" key="1">
    <citation type="submission" date="2020-02" db="EMBL/GenBank/DDBJ databases">
        <authorList>
            <person name="Hogendoorn C."/>
        </authorList>
    </citation>
    <scope>NUCLEOTIDE SEQUENCE [LARGE SCALE GENOMIC DNA]</scope>
    <source>
        <strain evidence="2">R501</strain>
    </source>
</reference>
<keyword evidence="1" id="KW-0812">Transmembrane</keyword>
<dbReference type="Pfam" id="PF10710">
    <property type="entry name" value="DUF2512"/>
    <property type="match status" value="1"/>
</dbReference>
<feature type="transmembrane region" description="Helical" evidence="1">
    <location>
        <begin position="65"/>
        <end position="85"/>
    </location>
</feature>
<keyword evidence="3" id="KW-1185">Reference proteome</keyword>
<dbReference type="AlphaFoldDB" id="A0A6F8ZJN1"/>
<protein>
    <recommendedName>
        <fullName evidence="4">DUF2512 domain-containing protein</fullName>
    </recommendedName>
</protein>
<name>A0A6F8ZJN1_9FIRM</name>
<feature type="transmembrane region" description="Helical" evidence="1">
    <location>
        <begin position="13"/>
        <end position="32"/>
    </location>
</feature>
<accession>A0A6F8ZJN1</accession>
<feature type="transmembrane region" description="Helical" evidence="1">
    <location>
        <begin position="91"/>
        <end position="109"/>
    </location>
</feature>
<sequence length="122" mass="13726">MARISGPVVARDVAVKYLGLAGALLVSLGWLAGLGFWIPVYAAVWLTIVTYLLGDLLLYRWVGGVWAAIVEFVLAALTVWLFLLANRHPQPAWVIWDSALLTAIVDYFYHRLLRREGYRARV</sequence>
<evidence type="ECO:0000256" key="1">
    <source>
        <dbReference type="SAM" id="Phobius"/>
    </source>
</evidence>
<proteinExistence type="predicted"/>
<dbReference type="EMBL" id="LR778114">
    <property type="protein sequence ID" value="CAB1129881.1"/>
    <property type="molecule type" value="Genomic_DNA"/>
</dbReference>
<evidence type="ECO:0000313" key="2">
    <source>
        <dbReference type="EMBL" id="CAB1129881.1"/>
    </source>
</evidence>
<gene>
    <name evidence="2" type="ORF">R50_2384</name>
</gene>
<evidence type="ECO:0000313" key="3">
    <source>
        <dbReference type="Proteomes" id="UP000503399"/>
    </source>
</evidence>
<keyword evidence="1" id="KW-1133">Transmembrane helix</keyword>
<evidence type="ECO:0008006" key="4">
    <source>
        <dbReference type="Google" id="ProtNLM"/>
    </source>
</evidence>
<dbReference type="KEGG" id="hfv:R50_2384"/>
<dbReference type="Proteomes" id="UP000503399">
    <property type="component" value="Chromosome"/>
</dbReference>
<keyword evidence="1" id="KW-0472">Membrane</keyword>